<comment type="similarity">
    <text evidence="2">Belongs to the chromate ion transporter (CHR) (TC 2.A.51) family.</text>
</comment>
<dbReference type="EMBL" id="FONT01000005">
    <property type="protein sequence ID" value="SFE87500.1"/>
    <property type="molecule type" value="Genomic_DNA"/>
</dbReference>
<evidence type="ECO:0000256" key="3">
    <source>
        <dbReference type="ARBA" id="ARBA00022475"/>
    </source>
</evidence>
<evidence type="ECO:0000256" key="5">
    <source>
        <dbReference type="ARBA" id="ARBA00022989"/>
    </source>
</evidence>
<organism evidence="8 9">
    <name type="scientific">Alteribacillus iranensis</name>
    <dbReference type="NCBI Taxonomy" id="930128"/>
    <lineage>
        <taxon>Bacteria</taxon>
        <taxon>Bacillati</taxon>
        <taxon>Bacillota</taxon>
        <taxon>Bacilli</taxon>
        <taxon>Bacillales</taxon>
        <taxon>Bacillaceae</taxon>
        <taxon>Alteribacillus</taxon>
    </lineage>
</organism>
<evidence type="ECO:0000256" key="6">
    <source>
        <dbReference type="ARBA" id="ARBA00023136"/>
    </source>
</evidence>
<keyword evidence="3" id="KW-1003">Cell membrane</keyword>
<dbReference type="PANTHER" id="PTHR43663:SF1">
    <property type="entry name" value="CHROMATE TRANSPORTER"/>
    <property type="match status" value="1"/>
</dbReference>
<reference evidence="8 9" key="1">
    <citation type="submission" date="2016-10" db="EMBL/GenBank/DDBJ databases">
        <authorList>
            <person name="de Groot N.N."/>
        </authorList>
    </citation>
    <scope>NUCLEOTIDE SEQUENCE [LARGE SCALE GENOMIC DNA]</scope>
    <source>
        <strain evidence="8 9">DSM 23995</strain>
    </source>
</reference>
<comment type="subcellular location">
    <subcellularLocation>
        <location evidence="1">Cell membrane</location>
        <topology evidence="1">Multi-pass membrane protein</topology>
    </subcellularLocation>
</comment>
<keyword evidence="6 7" id="KW-0472">Membrane</keyword>
<evidence type="ECO:0000313" key="9">
    <source>
        <dbReference type="Proteomes" id="UP000199516"/>
    </source>
</evidence>
<dbReference type="AlphaFoldDB" id="A0A1I2E5E9"/>
<accession>A0A1I2E5E9</accession>
<dbReference type="Proteomes" id="UP000199516">
    <property type="component" value="Unassembled WGS sequence"/>
</dbReference>
<name>A0A1I2E5E9_9BACI</name>
<evidence type="ECO:0000256" key="1">
    <source>
        <dbReference type="ARBA" id="ARBA00004651"/>
    </source>
</evidence>
<evidence type="ECO:0000256" key="4">
    <source>
        <dbReference type="ARBA" id="ARBA00022692"/>
    </source>
</evidence>
<gene>
    <name evidence="8" type="ORF">SAMN05192532_10583</name>
</gene>
<proteinExistence type="inferred from homology"/>
<dbReference type="InterPro" id="IPR052518">
    <property type="entry name" value="CHR_Transporter"/>
</dbReference>
<dbReference type="STRING" id="930128.SAMN05192532_10583"/>
<keyword evidence="4 7" id="KW-0812">Transmembrane</keyword>
<dbReference type="InterPro" id="IPR003370">
    <property type="entry name" value="Chromate_transpt"/>
</dbReference>
<keyword evidence="5 7" id="KW-1133">Transmembrane helix</keyword>
<feature type="transmembrane region" description="Helical" evidence="7">
    <location>
        <begin position="112"/>
        <end position="133"/>
    </location>
</feature>
<feature type="transmembrane region" description="Helical" evidence="7">
    <location>
        <begin position="6"/>
        <end position="30"/>
    </location>
</feature>
<feature type="transmembrane region" description="Helical" evidence="7">
    <location>
        <begin position="77"/>
        <end position="100"/>
    </location>
</feature>
<feature type="transmembrane region" description="Helical" evidence="7">
    <location>
        <begin position="139"/>
        <end position="156"/>
    </location>
</feature>
<evidence type="ECO:0000313" key="8">
    <source>
        <dbReference type="EMBL" id="SFE87500.1"/>
    </source>
</evidence>
<dbReference type="PANTHER" id="PTHR43663">
    <property type="entry name" value="CHROMATE TRANSPORT PROTEIN-RELATED"/>
    <property type="match status" value="1"/>
</dbReference>
<dbReference type="Pfam" id="PF02417">
    <property type="entry name" value="Chromate_transp"/>
    <property type="match status" value="1"/>
</dbReference>
<keyword evidence="9" id="KW-1185">Reference proteome</keyword>
<dbReference type="GO" id="GO:0015109">
    <property type="term" value="F:chromate transmembrane transporter activity"/>
    <property type="evidence" value="ECO:0007669"/>
    <property type="project" value="InterPro"/>
</dbReference>
<evidence type="ECO:0000256" key="7">
    <source>
        <dbReference type="SAM" id="Phobius"/>
    </source>
</evidence>
<sequence length="183" mass="19515">MIVMTYVDIFMAFFLANLLGYGGGPATIPLIQNEVVNRYGWMSNHEFSELLAIANALPGPIATKLGGFIGYEVGGVAGAGIALFATIAPSAIAVVILLRFAAMFKDSLQVKFMTRSVQPVIAILLGILAIQFFYNSYEASGVVHLVIIALLSYLSLEKLQIHPALVIVGALCYGGLFMSGLLI</sequence>
<evidence type="ECO:0000256" key="2">
    <source>
        <dbReference type="ARBA" id="ARBA00005262"/>
    </source>
</evidence>
<dbReference type="GO" id="GO:0005886">
    <property type="term" value="C:plasma membrane"/>
    <property type="evidence" value="ECO:0007669"/>
    <property type="project" value="UniProtKB-SubCell"/>
</dbReference>
<feature type="transmembrane region" description="Helical" evidence="7">
    <location>
        <begin position="163"/>
        <end position="182"/>
    </location>
</feature>
<protein>
    <submittedName>
        <fullName evidence="8">Chromate transporter</fullName>
    </submittedName>
</protein>